<evidence type="ECO:0000313" key="1">
    <source>
        <dbReference type="EMBL" id="MBC5731535.1"/>
    </source>
</evidence>
<gene>
    <name evidence="1" type="ORF">H8S34_11965</name>
</gene>
<dbReference type="SUPFAM" id="SSF51569">
    <property type="entry name" value="Aldolase"/>
    <property type="match status" value="1"/>
</dbReference>
<proteinExistence type="predicted"/>
<reference evidence="1 2" key="1">
    <citation type="submission" date="2020-08" db="EMBL/GenBank/DDBJ databases">
        <title>Genome public.</title>
        <authorList>
            <person name="Liu C."/>
            <person name="Sun Q."/>
        </authorList>
    </citation>
    <scope>NUCLEOTIDE SEQUENCE [LARGE SCALE GENOMIC DNA]</scope>
    <source>
        <strain evidence="1 2">New-38</strain>
    </source>
</reference>
<accession>A0ABR7HVP1</accession>
<comment type="caution">
    <text evidence="1">The sequence shown here is derived from an EMBL/GenBank/DDBJ whole genome shotgun (WGS) entry which is preliminary data.</text>
</comment>
<dbReference type="SMART" id="SM01133">
    <property type="entry name" value="DeoC"/>
    <property type="match status" value="1"/>
</dbReference>
<dbReference type="PANTHER" id="PTHR47916:SF1">
    <property type="entry name" value="3-HYDROXY-5-PHOSPHONOOXYPENTANE-2,4-DIONE THIOLASE"/>
    <property type="match status" value="1"/>
</dbReference>
<dbReference type="InterPro" id="IPR013785">
    <property type="entry name" value="Aldolase_TIM"/>
</dbReference>
<keyword evidence="2" id="KW-1185">Reference proteome</keyword>
<dbReference type="Gene3D" id="3.20.20.70">
    <property type="entry name" value="Aldolase class I"/>
    <property type="match status" value="1"/>
</dbReference>
<dbReference type="RefSeq" id="WP_101691321.1">
    <property type="nucleotide sequence ID" value="NZ_JACOPR010000008.1"/>
</dbReference>
<dbReference type="PIRSF" id="PIRSF038992">
    <property type="entry name" value="Aldolase_Ia"/>
    <property type="match status" value="1"/>
</dbReference>
<dbReference type="Proteomes" id="UP000660021">
    <property type="component" value="Unassembled WGS sequence"/>
</dbReference>
<organism evidence="1 2">
    <name type="scientific">Pseudoflavonifractor hominis</name>
    <dbReference type="NCBI Taxonomy" id="2763059"/>
    <lineage>
        <taxon>Bacteria</taxon>
        <taxon>Bacillati</taxon>
        <taxon>Bacillota</taxon>
        <taxon>Clostridia</taxon>
        <taxon>Eubacteriales</taxon>
        <taxon>Oscillospiraceae</taxon>
        <taxon>Pseudoflavonifractor</taxon>
    </lineage>
</organism>
<dbReference type="PANTHER" id="PTHR47916">
    <property type="entry name" value="FRUCTOSE-BISPHOSPHATE ALDOLASE CLASS 1"/>
    <property type="match status" value="1"/>
</dbReference>
<dbReference type="EMBL" id="JACOPR010000008">
    <property type="protein sequence ID" value="MBC5731535.1"/>
    <property type="molecule type" value="Genomic_DNA"/>
</dbReference>
<dbReference type="InterPro" id="IPR050456">
    <property type="entry name" value="DeoC/FbaB_aldolase"/>
</dbReference>
<dbReference type="InterPro" id="IPR041720">
    <property type="entry name" value="FbaB-like"/>
</dbReference>
<evidence type="ECO:0000313" key="2">
    <source>
        <dbReference type="Proteomes" id="UP000660021"/>
    </source>
</evidence>
<protein>
    <submittedName>
        <fullName evidence="1">Deoxyribose-phosphate aldolase</fullName>
    </submittedName>
</protein>
<dbReference type="Pfam" id="PF01791">
    <property type="entry name" value="DeoC"/>
    <property type="match status" value="1"/>
</dbReference>
<dbReference type="InterPro" id="IPR002915">
    <property type="entry name" value="DeoC/FbaB/LacD_aldolase"/>
</dbReference>
<sequence length="265" mass="28705">MGTIKRMNHIFREDGNAIITAFDHGVNSGPMRGIEHLDQALKTVIDAGTDAVILNIGMARKYEALLGRTGLIVRADFPCTDYARGAHDSILCVAVEEAVKVGADAVLFNGGPDISGEDIELERTMIRIISTLRRECEQYGMPLLAEMVPGGFNPPQEYINIDSLKLAARVAAEAGADFLKMPYRPGYEEVVQGCEGLPIVVLGGAKTNSQEQFFANIDDAMKCGAHGVAIGRNIWGHEHPDRVIKLLKGLIHEGENLETAMAHLG</sequence>
<name>A0ABR7HVP1_9FIRM</name>